<keyword evidence="3" id="KW-0520">NAD</keyword>
<dbReference type="InterPro" id="IPR044638">
    <property type="entry name" value="ALDH7A1-like"/>
</dbReference>
<evidence type="ECO:0000313" key="4">
    <source>
        <dbReference type="EMBL" id="GFZ17677.1"/>
    </source>
</evidence>
<dbReference type="InterPro" id="IPR016161">
    <property type="entry name" value="Ald_DH/histidinol_DH"/>
</dbReference>
<dbReference type="GO" id="GO:0003842">
    <property type="term" value="F:L-glutamate gamma-semialdehyde dehydrogenase activity"/>
    <property type="evidence" value="ECO:0007669"/>
    <property type="project" value="TreeGrafter"/>
</dbReference>
<dbReference type="OrthoDB" id="440325at2759"/>
<dbReference type="Proteomes" id="UP000585474">
    <property type="component" value="Unassembled WGS sequence"/>
</dbReference>
<name>A0A7J0H3J8_9ERIC</name>
<evidence type="ECO:0000256" key="2">
    <source>
        <dbReference type="ARBA" id="ARBA00023002"/>
    </source>
</evidence>
<dbReference type="EMBL" id="BJWL01000026">
    <property type="protein sequence ID" value="GFZ17677.1"/>
    <property type="molecule type" value="Genomic_DNA"/>
</dbReference>
<dbReference type="PANTHER" id="PTHR43521">
    <property type="entry name" value="ALPHA-AMINOADIPIC SEMIALDEHYDE DEHYDROGENASE"/>
    <property type="match status" value="1"/>
</dbReference>
<dbReference type="PROSITE" id="PS00070">
    <property type="entry name" value="ALDEHYDE_DEHYDR_CYS"/>
    <property type="match status" value="1"/>
</dbReference>
<dbReference type="GO" id="GO:0010133">
    <property type="term" value="P:L-proline catabolic process to L-glutamate"/>
    <property type="evidence" value="ECO:0007669"/>
    <property type="project" value="TreeGrafter"/>
</dbReference>
<dbReference type="AlphaFoldDB" id="A0A7J0H3J8"/>
<reference evidence="4 5" key="1">
    <citation type="submission" date="2019-07" db="EMBL/GenBank/DDBJ databases">
        <title>De Novo Assembly of kiwifruit Actinidia rufa.</title>
        <authorList>
            <person name="Sugita-Konishi S."/>
            <person name="Sato K."/>
            <person name="Mori E."/>
            <person name="Abe Y."/>
            <person name="Kisaki G."/>
            <person name="Hamano K."/>
            <person name="Suezawa K."/>
            <person name="Otani M."/>
            <person name="Fukuda T."/>
            <person name="Manabe T."/>
            <person name="Gomi K."/>
            <person name="Tabuchi M."/>
            <person name="Akimitsu K."/>
            <person name="Kataoka I."/>
        </authorList>
    </citation>
    <scope>NUCLEOTIDE SEQUENCE [LARGE SCALE GENOMIC DNA]</scope>
    <source>
        <strain evidence="5">cv. Fuchu</strain>
    </source>
</reference>
<dbReference type="PANTHER" id="PTHR43521:SF7">
    <property type="entry name" value="DELTA-1-PYRROLINE-5-CARBOXYLATE DEHYDROGENASE 12A1, MITOCHONDRIAL"/>
    <property type="match status" value="1"/>
</dbReference>
<dbReference type="GO" id="GO:0005739">
    <property type="term" value="C:mitochondrion"/>
    <property type="evidence" value="ECO:0007669"/>
    <property type="project" value="TreeGrafter"/>
</dbReference>
<keyword evidence="2" id="KW-0560">Oxidoreductase</keyword>
<dbReference type="GO" id="GO:0004029">
    <property type="term" value="F:aldehyde dehydrogenase (NAD+) activity"/>
    <property type="evidence" value="ECO:0007669"/>
    <property type="project" value="InterPro"/>
</dbReference>
<gene>
    <name evidence="4" type="ORF">Acr_26g0009470</name>
</gene>
<evidence type="ECO:0000256" key="1">
    <source>
        <dbReference type="ARBA" id="ARBA00009986"/>
    </source>
</evidence>
<keyword evidence="5" id="KW-1185">Reference proteome</keyword>
<evidence type="ECO:0000256" key="3">
    <source>
        <dbReference type="ARBA" id="ARBA00023027"/>
    </source>
</evidence>
<organism evidence="4 5">
    <name type="scientific">Actinidia rufa</name>
    <dbReference type="NCBI Taxonomy" id="165716"/>
    <lineage>
        <taxon>Eukaryota</taxon>
        <taxon>Viridiplantae</taxon>
        <taxon>Streptophyta</taxon>
        <taxon>Embryophyta</taxon>
        <taxon>Tracheophyta</taxon>
        <taxon>Spermatophyta</taxon>
        <taxon>Magnoliopsida</taxon>
        <taxon>eudicotyledons</taxon>
        <taxon>Gunneridae</taxon>
        <taxon>Pentapetalae</taxon>
        <taxon>asterids</taxon>
        <taxon>Ericales</taxon>
        <taxon>Actinidiaceae</taxon>
        <taxon>Actinidia</taxon>
    </lineage>
</organism>
<evidence type="ECO:0000313" key="5">
    <source>
        <dbReference type="Proteomes" id="UP000585474"/>
    </source>
</evidence>
<sequence length="69" mass="7621">MTLFTGSSRVADKLAVDLKGRIKLEDAGFDWKILGPDVEQVDYVAWVCDQDAYACSGQRCSAQSMLIYA</sequence>
<comment type="similarity">
    <text evidence="1">Belongs to the aldehyde dehydrogenase family.</text>
</comment>
<dbReference type="SUPFAM" id="SSF53720">
    <property type="entry name" value="ALDH-like"/>
    <property type="match status" value="1"/>
</dbReference>
<comment type="caution">
    <text evidence="4">The sequence shown here is derived from an EMBL/GenBank/DDBJ whole genome shotgun (WGS) entry which is preliminary data.</text>
</comment>
<protein>
    <submittedName>
        <fullName evidence="4">Aldehyde dehydrogenase 12A1</fullName>
    </submittedName>
</protein>
<dbReference type="InterPro" id="IPR016160">
    <property type="entry name" value="Ald_DH_CS_CYS"/>
</dbReference>
<proteinExistence type="inferred from homology"/>
<accession>A0A7J0H3J8</accession>